<evidence type="ECO:0000256" key="1">
    <source>
        <dbReference type="ARBA" id="ARBA00023002"/>
    </source>
</evidence>
<dbReference type="OrthoDB" id="9791689at2"/>
<dbReference type="SUPFAM" id="SSF54373">
    <property type="entry name" value="FAD-linked reductases, C-terminal domain"/>
    <property type="match status" value="1"/>
</dbReference>
<name>A0A1I5JBJ9_9ACTN</name>
<reference evidence="5" key="1">
    <citation type="submission" date="2016-10" db="EMBL/GenBank/DDBJ databases">
        <authorList>
            <person name="Varghese N."/>
            <person name="Submissions S."/>
        </authorList>
    </citation>
    <scope>NUCLEOTIDE SEQUENCE [LARGE SCALE GENOMIC DNA]</scope>
    <source>
        <strain evidence="5">DSM 44208</strain>
    </source>
</reference>
<dbReference type="Proteomes" id="UP000198857">
    <property type="component" value="Unassembled WGS sequence"/>
</dbReference>
<evidence type="ECO:0000256" key="2">
    <source>
        <dbReference type="ARBA" id="ARBA00023027"/>
    </source>
</evidence>
<evidence type="ECO:0000313" key="4">
    <source>
        <dbReference type="EMBL" id="SFO70185.1"/>
    </source>
</evidence>
<gene>
    <name evidence="4" type="ORF">SAMN05660464_0624</name>
</gene>
<dbReference type="InterPro" id="IPR036188">
    <property type="entry name" value="FAD/NAD-bd_sf"/>
</dbReference>
<keyword evidence="2" id="KW-0520">NAD</keyword>
<keyword evidence="1" id="KW-0560">Oxidoreductase</keyword>
<dbReference type="GO" id="GO:0071949">
    <property type="term" value="F:FAD binding"/>
    <property type="evidence" value="ECO:0007669"/>
    <property type="project" value="InterPro"/>
</dbReference>
<dbReference type="PRINTS" id="PR00420">
    <property type="entry name" value="RNGMNOXGNASE"/>
</dbReference>
<dbReference type="AlphaFoldDB" id="A0A1I5JBJ9"/>
<dbReference type="GO" id="GO:0004497">
    <property type="term" value="F:monooxygenase activity"/>
    <property type="evidence" value="ECO:0007669"/>
    <property type="project" value="UniProtKB-KW"/>
</dbReference>
<dbReference type="RefSeq" id="WP_091106704.1">
    <property type="nucleotide sequence ID" value="NZ_FOWQ01000001.1"/>
</dbReference>
<dbReference type="Gene3D" id="3.50.50.60">
    <property type="entry name" value="FAD/NAD(P)-binding domain"/>
    <property type="match status" value="1"/>
</dbReference>
<organism evidence="4 5">
    <name type="scientific">Geodermatophilus dictyosporus</name>
    <dbReference type="NCBI Taxonomy" id="1523247"/>
    <lineage>
        <taxon>Bacteria</taxon>
        <taxon>Bacillati</taxon>
        <taxon>Actinomycetota</taxon>
        <taxon>Actinomycetes</taxon>
        <taxon>Geodermatophilales</taxon>
        <taxon>Geodermatophilaceae</taxon>
        <taxon>Geodermatophilus</taxon>
    </lineage>
</organism>
<proteinExistence type="predicted"/>
<dbReference type="PANTHER" id="PTHR43476">
    <property type="entry name" value="3-(3-HYDROXY-PHENYL)PROPIONATE/3-HYDROXYCINNAMIC ACID HYDROXYLASE"/>
    <property type="match status" value="1"/>
</dbReference>
<dbReference type="InterPro" id="IPR002938">
    <property type="entry name" value="FAD-bd"/>
</dbReference>
<dbReference type="NCBIfam" id="NF006091">
    <property type="entry name" value="PRK08243.1"/>
    <property type="match status" value="1"/>
</dbReference>
<dbReference type="STRING" id="1523247.SAMN05660464_0624"/>
<dbReference type="SUPFAM" id="SSF51905">
    <property type="entry name" value="FAD/NAD(P)-binding domain"/>
    <property type="match status" value="1"/>
</dbReference>
<keyword evidence="4" id="KW-0503">Monooxygenase</keyword>
<keyword evidence="5" id="KW-1185">Reference proteome</keyword>
<sequence>MRTQMGIIGAGPAGLLLSRLLALQGIDSVVLENRSREYVEARIRAGILEQNTVDVLTGAGMGDRLHREGLEHRGVYLQYPGVRHQLDFPALCGRRVWVYGQTEVVKDLVAAQLAGGPPLLFDVSDVAVEDVDTDSPRVRFTDADGAARVLECDVVAGTDGFHGPSRAVVAEGTGQQLWERTYPYAWLGILADAAPATDELIYAWHPDGFALHSMRSPSVSRLYLQVDPSERIEDWSDDRIWEGLATRFALDGWELSTGTVTEKSILPMRSFVSAPMRRGRLFLAGDAAHIVPPTGAKGLNLAVADVVLLSRAVVRLLQDKETDLADAYSDTALRRVWRATHFSWWMTSMLHTTGDPFDAQLQLSQLRRVCSSEAAARELAENYTGLPL</sequence>
<evidence type="ECO:0000259" key="3">
    <source>
        <dbReference type="Pfam" id="PF01494"/>
    </source>
</evidence>
<protein>
    <submittedName>
        <fullName evidence="4">p-hydroxybenzoate 3-monooxygenase</fullName>
    </submittedName>
</protein>
<dbReference type="Pfam" id="PF01494">
    <property type="entry name" value="FAD_binding_3"/>
    <property type="match status" value="1"/>
</dbReference>
<accession>A0A1I5JBJ9</accession>
<dbReference type="Gene3D" id="3.30.9.10">
    <property type="entry name" value="D-Amino Acid Oxidase, subunit A, domain 2"/>
    <property type="match status" value="1"/>
</dbReference>
<dbReference type="InterPro" id="IPR050631">
    <property type="entry name" value="PheA/TfdB_FAD_monoxygenase"/>
</dbReference>
<dbReference type="EMBL" id="FOWQ01000001">
    <property type="protein sequence ID" value="SFO70185.1"/>
    <property type="molecule type" value="Genomic_DNA"/>
</dbReference>
<evidence type="ECO:0000313" key="5">
    <source>
        <dbReference type="Proteomes" id="UP000198857"/>
    </source>
</evidence>
<dbReference type="PANTHER" id="PTHR43476:SF4">
    <property type="entry name" value="BLR0106 PROTEIN"/>
    <property type="match status" value="1"/>
</dbReference>
<feature type="domain" description="FAD-binding" evidence="3">
    <location>
        <begin position="3"/>
        <end position="343"/>
    </location>
</feature>